<dbReference type="GO" id="GO:0055085">
    <property type="term" value="P:transmembrane transport"/>
    <property type="evidence" value="ECO:0007669"/>
    <property type="project" value="InterPro"/>
</dbReference>
<dbReference type="PROSITE" id="PS50801">
    <property type="entry name" value="STAS"/>
    <property type="match status" value="1"/>
</dbReference>
<feature type="region of interest" description="Disordered" evidence="5">
    <location>
        <begin position="599"/>
        <end position="620"/>
    </location>
</feature>
<reference evidence="9" key="1">
    <citation type="submission" date="2025-08" db="UniProtKB">
        <authorList>
            <consortium name="RefSeq"/>
        </authorList>
    </citation>
    <scope>IDENTIFICATION</scope>
    <source>
        <tissue evidence="9">Gonad</tissue>
    </source>
</reference>
<keyword evidence="2 6" id="KW-0812">Transmembrane</keyword>
<feature type="region of interest" description="Disordered" evidence="5">
    <location>
        <begin position="644"/>
        <end position="692"/>
    </location>
</feature>
<feature type="transmembrane region" description="Helical" evidence="6">
    <location>
        <begin position="238"/>
        <end position="262"/>
    </location>
</feature>
<organism evidence="8 9">
    <name type="scientific">Branchiostoma belcheri</name>
    <name type="common">Amphioxus</name>
    <dbReference type="NCBI Taxonomy" id="7741"/>
    <lineage>
        <taxon>Eukaryota</taxon>
        <taxon>Metazoa</taxon>
        <taxon>Chordata</taxon>
        <taxon>Cephalochordata</taxon>
        <taxon>Leptocardii</taxon>
        <taxon>Amphioxiformes</taxon>
        <taxon>Branchiostomatidae</taxon>
        <taxon>Branchiostoma</taxon>
    </lineage>
</organism>
<dbReference type="Pfam" id="PF00916">
    <property type="entry name" value="Sulfate_transp"/>
    <property type="match status" value="1"/>
</dbReference>
<dbReference type="InterPro" id="IPR002645">
    <property type="entry name" value="STAS_dom"/>
</dbReference>
<accession>A0A6P5A9Y2</accession>
<evidence type="ECO:0000313" key="8">
    <source>
        <dbReference type="Proteomes" id="UP000515135"/>
    </source>
</evidence>
<keyword evidence="4 6" id="KW-0472">Membrane</keyword>
<feature type="transmembrane region" description="Helical" evidence="6">
    <location>
        <begin position="404"/>
        <end position="423"/>
    </location>
</feature>
<keyword evidence="3 6" id="KW-1133">Transmembrane helix</keyword>
<evidence type="ECO:0000256" key="4">
    <source>
        <dbReference type="ARBA" id="ARBA00023136"/>
    </source>
</evidence>
<dbReference type="PANTHER" id="PTHR11814">
    <property type="entry name" value="SULFATE TRANSPORTER"/>
    <property type="match status" value="1"/>
</dbReference>
<dbReference type="Proteomes" id="UP000515135">
    <property type="component" value="Unplaced"/>
</dbReference>
<dbReference type="InterPro" id="IPR036513">
    <property type="entry name" value="STAS_dom_sf"/>
</dbReference>
<proteinExistence type="predicted"/>
<evidence type="ECO:0000313" key="9">
    <source>
        <dbReference type="RefSeq" id="XP_019643024.1"/>
    </source>
</evidence>
<gene>
    <name evidence="9" type="primary">LOC109484213</name>
</gene>
<evidence type="ECO:0000256" key="1">
    <source>
        <dbReference type="ARBA" id="ARBA00004141"/>
    </source>
</evidence>
<feature type="transmembrane region" description="Helical" evidence="6">
    <location>
        <begin position="152"/>
        <end position="171"/>
    </location>
</feature>
<name>A0A6P5A9Y2_BRABE</name>
<sequence>MAVVLRKCKRNGVKLVQQTCSIGFLKKRLPIVEWLPRYNLEKFQGDLIAGLTVGLTVIPQGLAYAAVAELPLQYGLYSAFMGCFIYCLFGTSKDVTLGPTAIISLMTAEYAKGEPTLAIALCLCAGLVQFAMGVLQLGFLVNFMAFPVISGYMSAAALIIGCGQLKLIFGLKDVRRDFIWNIYDTFRKLPETNHWDLTLGVISFVILLIMKWLKDRDWDKNRDPFTPLTTRQRVGRKAVWVIGTGRNALIVIATTILAGVLFSNNIKPFTMTKDVPPGFPDVGPPSFSYQHNNRTVEGEEFLSHLGAGIAVLPLIAILETIAYGKAFASRNKYRIDPTQELLALGMSNIVSSFFGSYPMSCSASRTAINSTSGVRTPLGGIFAGLLVILALAFIMPYFRYIPSAVLGAVIIASVINMFEYQAIPKQWRIHKQDLLVWMACFLCVLLLGIQFGILVGVGLGLIFELYGLAKPGTKVDIIDCCPKIAVMRFEKGLSFPASDFIVTTIHNAGLDEPPYKPVILDFTHVSHLDFSVIRALSISVEEYATNNTPLYFACVSRSLEMKLKKAIKDLQCFPTVQLATEAILDEGVHGCIGMGFTEGQNRGTRRITPGTGASTEDGDVHQPILMTELSSDHLDVSSDTGEVLQNNISSSDSSSTEDGDDPPSLPRIQLQSAFQDSSSGGEEPRNLTNSNF</sequence>
<protein>
    <submittedName>
        <fullName evidence="9">Sodium-independent sulfate anion transporter-like isoform X1</fullName>
    </submittedName>
</protein>
<dbReference type="RefSeq" id="XP_019643024.1">
    <property type="nucleotide sequence ID" value="XM_019787465.1"/>
</dbReference>
<evidence type="ECO:0000256" key="3">
    <source>
        <dbReference type="ARBA" id="ARBA00022989"/>
    </source>
</evidence>
<feature type="domain" description="STAS" evidence="7">
    <location>
        <begin position="482"/>
        <end position="566"/>
    </location>
</feature>
<feature type="transmembrane region" description="Helical" evidence="6">
    <location>
        <begin position="47"/>
        <end position="67"/>
    </location>
</feature>
<dbReference type="NCBIfam" id="TIGR00815">
    <property type="entry name" value="sulP"/>
    <property type="match status" value="1"/>
</dbReference>
<dbReference type="OrthoDB" id="288203at2759"/>
<dbReference type="KEGG" id="bbel:109484213"/>
<feature type="transmembrane region" description="Helical" evidence="6">
    <location>
        <begin position="435"/>
        <end position="463"/>
    </location>
</feature>
<comment type="subcellular location">
    <subcellularLocation>
        <location evidence="1">Membrane</location>
        <topology evidence="1">Multi-pass membrane protein</topology>
    </subcellularLocation>
</comment>
<dbReference type="SUPFAM" id="SSF52091">
    <property type="entry name" value="SpoIIaa-like"/>
    <property type="match status" value="1"/>
</dbReference>
<keyword evidence="8" id="KW-1185">Reference proteome</keyword>
<dbReference type="Pfam" id="PF01740">
    <property type="entry name" value="STAS"/>
    <property type="match status" value="1"/>
</dbReference>
<evidence type="ECO:0000256" key="6">
    <source>
        <dbReference type="SAM" id="Phobius"/>
    </source>
</evidence>
<evidence type="ECO:0000256" key="5">
    <source>
        <dbReference type="SAM" id="MobiDB-lite"/>
    </source>
</evidence>
<feature type="transmembrane region" description="Helical" evidence="6">
    <location>
        <begin position="74"/>
        <end position="91"/>
    </location>
</feature>
<dbReference type="InterPro" id="IPR001902">
    <property type="entry name" value="SLC26A/SulP_fam"/>
</dbReference>
<dbReference type="GO" id="GO:0016020">
    <property type="term" value="C:membrane"/>
    <property type="evidence" value="ECO:0007669"/>
    <property type="project" value="UniProtKB-SubCell"/>
</dbReference>
<dbReference type="InterPro" id="IPR011547">
    <property type="entry name" value="SLC26A/SulP_dom"/>
</dbReference>
<evidence type="ECO:0000259" key="7">
    <source>
        <dbReference type="PROSITE" id="PS50801"/>
    </source>
</evidence>
<evidence type="ECO:0000256" key="2">
    <source>
        <dbReference type="ARBA" id="ARBA00022692"/>
    </source>
</evidence>
<feature type="compositionally biased region" description="Polar residues" evidence="5">
    <location>
        <begin position="669"/>
        <end position="692"/>
    </location>
</feature>
<dbReference type="GeneID" id="109484213"/>
<feature type="transmembrane region" description="Helical" evidence="6">
    <location>
        <begin position="301"/>
        <end position="324"/>
    </location>
</feature>
<dbReference type="AlphaFoldDB" id="A0A6P5A9Y2"/>
<feature type="transmembrane region" description="Helical" evidence="6">
    <location>
        <begin position="117"/>
        <end position="140"/>
    </location>
</feature>
<dbReference type="CDD" id="cd07042">
    <property type="entry name" value="STAS_SulP_like_sulfate_transporter"/>
    <property type="match status" value="1"/>
</dbReference>
<feature type="transmembrane region" description="Helical" evidence="6">
    <location>
        <begin position="378"/>
        <end position="398"/>
    </location>
</feature>
<dbReference type="Gene3D" id="3.30.750.24">
    <property type="entry name" value="STAS domain"/>
    <property type="match status" value="1"/>
</dbReference>